<accession>A0A8H6HC16</accession>
<proteinExistence type="predicted"/>
<dbReference type="OrthoDB" id="3267821at2759"/>
<comment type="caution">
    <text evidence="1">The sequence shown here is derived from an EMBL/GenBank/DDBJ whole genome shotgun (WGS) entry which is preliminary data.</text>
</comment>
<organism evidence="1 2">
    <name type="scientific">Ephemerocybe angulata</name>
    <dbReference type="NCBI Taxonomy" id="980116"/>
    <lineage>
        <taxon>Eukaryota</taxon>
        <taxon>Fungi</taxon>
        <taxon>Dikarya</taxon>
        <taxon>Basidiomycota</taxon>
        <taxon>Agaricomycotina</taxon>
        <taxon>Agaricomycetes</taxon>
        <taxon>Agaricomycetidae</taxon>
        <taxon>Agaricales</taxon>
        <taxon>Agaricineae</taxon>
        <taxon>Psathyrellaceae</taxon>
        <taxon>Ephemerocybe</taxon>
    </lineage>
</organism>
<name>A0A8H6HC16_9AGAR</name>
<protein>
    <submittedName>
        <fullName evidence="1">Uncharacterized protein</fullName>
    </submittedName>
</protein>
<gene>
    <name evidence="1" type="ORF">DFP72DRAFT_827858</name>
</gene>
<keyword evidence="2" id="KW-1185">Reference proteome</keyword>
<dbReference type="EMBL" id="JACGCI010000144">
    <property type="protein sequence ID" value="KAF6743456.1"/>
    <property type="molecule type" value="Genomic_DNA"/>
</dbReference>
<dbReference type="Proteomes" id="UP000521943">
    <property type="component" value="Unassembled WGS sequence"/>
</dbReference>
<dbReference type="AlphaFoldDB" id="A0A8H6HC16"/>
<sequence length="281" mass="31829">MSRKRPAEDYADFARSAARCVRLKQDDEKEVVKFSKLDSTQQQILLYASIRSLSEKTTQLVPAEPVFTISQVLESRMERYAFTVLISPSCNVYVTDPGPSKVILTHLENHPEWGLTPAVRSTKGHFKIVESTVRKYLTTRRNLLKSLMRVSLGYEKTGGPDRKNAMQNIVTLCEAVVNSAPSSLPKTPKISLQMLARFAFLRQVLEECITKNATSGNKEDYWATVDTSLKKLRENRPTDKEMSRFFTHVLELDSKQYGTGERSHILNETRPLDGLADDDAI</sequence>
<evidence type="ECO:0000313" key="1">
    <source>
        <dbReference type="EMBL" id="KAF6743456.1"/>
    </source>
</evidence>
<reference evidence="1 2" key="1">
    <citation type="submission" date="2020-07" db="EMBL/GenBank/DDBJ databases">
        <title>Comparative genomics of pyrophilous fungi reveals a link between fire events and developmental genes.</title>
        <authorList>
            <consortium name="DOE Joint Genome Institute"/>
            <person name="Steindorff A.S."/>
            <person name="Carver A."/>
            <person name="Calhoun S."/>
            <person name="Stillman K."/>
            <person name="Liu H."/>
            <person name="Lipzen A."/>
            <person name="Pangilinan J."/>
            <person name="Labutti K."/>
            <person name="Bruns T.D."/>
            <person name="Grigoriev I.V."/>
        </authorList>
    </citation>
    <scope>NUCLEOTIDE SEQUENCE [LARGE SCALE GENOMIC DNA]</scope>
    <source>
        <strain evidence="1 2">CBS 144469</strain>
    </source>
</reference>
<evidence type="ECO:0000313" key="2">
    <source>
        <dbReference type="Proteomes" id="UP000521943"/>
    </source>
</evidence>